<dbReference type="Pfam" id="PF20143">
    <property type="entry name" value="NAD_kinase_C"/>
    <property type="match status" value="1"/>
</dbReference>
<dbReference type="HAMAP" id="MF_00361">
    <property type="entry name" value="NAD_kinase"/>
    <property type="match status" value="1"/>
</dbReference>
<dbReference type="InterPro" id="IPR002504">
    <property type="entry name" value="NADK"/>
</dbReference>
<evidence type="ECO:0000256" key="4">
    <source>
        <dbReference type="ARBA" id="ARBA00023027"/>
    </source>
</evidence>
<dbReference type="GO" id="GO:0006741">
    <property type="term" value="P:NADP+ biosynthetic process"/>
    <property type="evidence" value="ECO:0007669"/>
    <property type="project" value="InterPro"/>
</dbReference>
<name>A0A381QQ87_9ZZZZ</name>
<dbReference type="AlphaFoldDB" id="A0A381QQ87"/>
<evidence type="ECO:0000256" key="2">
    <source>
        <dbReference type="ARBA" id="ARBA00022777"/>
    </source>
</evidence>
<dbReference type="EMBL" id="UINC01001471">
    <property type="protein sequence ID" value="SUZ81516.1"/>
    <property type="molecule type" value="Genomic_DNA"/>
</dbReference>
<dbReference type="Pfam" id="PF01513">
    <property type="entry name" value="NAD_kinase"/>
    <property type="match status" value="1"/>
</dbReference>
<dbReference type="PANTHER" id="PTHR20275:SF0">
    <property type="entry name" value="NAD KINASE"/>
    <property type="match status" value="1"/>
</dbReference>
<accession>A0A381QQ87</accession>
<dbReference type="Gene3D" id="3.40.50.10330">
    <property type="entry name" value="Probable inorganic polyphosphate/atp-NAD kinase, domain 1"/>
    <property type="match status" value="1"/>
</dbReference>
<protein>
    <recommendedName>
        <fullName evidence="6">NAD kinase</fullName>
    </recommendedName>
</protein>
<proteinExistence type="inferred from homology"/>
<dbReference type="SUPFAM" id="SSF111331">
    <property type="entry name" value="NAD kinase/diacylglycerol kinase-like"/>
    <property type="match status" value="1"/>
</dbReference>
<dbReference type="InterPro" id="IPR017438">
    <property type="entry name" value="ATP-NAD_kinase_N"/>
</dbReference>
<keyword evidence="3" id="KW-0521">NADP</keyword>
<gene>
    <name evidence="5" type="ORF">METZ01_LOCUS34370</name>
</gene>
<keyword evidence="4" id="KW-0520">NAD</keyword>
<sequence length="284" mass="32012">MKIGIHGINLNDKKKKVLSNLIKVINKNKIDILYSKRLSKNLGIKNIKTYNKTSITELDFIISFGGDGTLLETVTHIENTGKHILGINIGKLGFLSTDVYNKFEILLHDIIQKKFSTDKRSLVNLSTTSKKIKKNYALNEISIIKKDSSSMIKIHCHINDQFLCTYWADGLIIATPTGSTGYSLSCGGPILTPDTNNLIITPISPHNLGLRSLVVSDKSIIKLIVESQGIDFLVSMDSRSFTCRNKEELIITKSNFKINLIQPNNFDFFDTLRNKLNWGYDFRN</sequence>
<dbReference type="PANTHER" id="PTHR20275">
    <property type="entry name" value="NAD KINASE"/>
    <property type="match status" value="1"/>
</dbReference>
<dbReference type="GO" id="GO:0003951">
    <property type="term" value="F:NAD+ kinase activity"/>
    <property type="evidence" value="ECO:0007669"/>
    <property type="project" value="InterPro"/>
</dbReference>
<evidence type="ECO:0000313" key="5">
    <source>
        <dbReference type="EMBL" id="SUZ81516.1"/>
    </source>
</evidence>
<evidence type="ECO:0008006" key="6">
    <source>
        <dbReference type="Google" id="ProtNLM"/>
    </source>
</evidence>
<dbReference type="NCBIfam" id="NF002521">
    <property type="entry name" value="PRK01911.1"/>
    <property type="match status" value="1"/>
</dbReference>
<evidence type="ECO:0000256" key="3">
    <source>
        <dbReference type="ARBA" id="ARBA00022857"/>
    </source>
</evidence>
<dbReference type="GO" id="GO:0019674">
    <property type="term" value="P:NAD+ metabolic process"/>
    <property type="evidence" value="ECO:0007669"/>
    <property type="project" value="InterPro"/>
</dbReference>
<keyword evidence="1" id="KW-0808">Transferase</keyword>
<dbReference type="Gene3D" id="2.60.200.30">
    <property type="entry name" value="Probable inorganic polyphosphate/atp-NAD kinase, domain 2"/>
    <property type="match status" value="1"/>
</dbReference>
<organism evidence="5">
    <name type="scientific">marine metagenome</name>
    <dbReference type="NCBI Taxonomy" id="408172"/>
    <lineage>
        <taxon>unclassified sequences</taxon>
        <taxon>metagenomes</taxon>
        <taxon>ecological metagenomes</taxon>
    </lineage>
</organism>
<keyword evidence="2" id="KW-0418">Kinase</keyword>
<dbReference type="InterPro" id="IPR016064">
    <property type="entry name" value="NAD/diacylglycerol_kinase_sf"/>
</dbReference>
<evidence type="ECO:0000256" key="1">
    <source>
        <dbReference type="ARBA" id="ARBA00022679"/>
    </source>
</evidence>
<reference evidence="5" key="1">
    <citation type="submission" date="2018-05" db="EMBL/GenBank/DDBJ databases">
        <authorList>
            <person name="Lanie J.A."/>
            <person name="Ng W.-L."/>
            <person name="Kazmierczak K.M."/>
            <person name="Andrzejewski T.M."/>
            <person name="Davidsen T.M."/>
            <person name="Wayne K.J."/>
            <person name="Tettelin H."/>
            <person name="Glass J.I."/>
            <person name="Rusch D."/>
            <person name="Podicherti R."/>
            <person name="Tsui H.-C.T."/>
            <person name="Winkler M.E."/>
        </authorList>
    </citation>
    <scope>NUCLEOTIDE SEQUENCE</scope>
</reference>
<dbReference type="InterPro" id="IPR017437">
    <property type="entry name" value="ATP-NAD_kinase_PpnK-typ_C"/>
</dbReference>